<evidence type="ECO:0000313" key="8">
    <source>
        <dbReference type="EMBL" id="PRQ69748.1"/>
    </source>
</evidence>
<keyword evidence="3" id="KW-0999">Mitochondrion inner membrane</keyword>
<comment type="caution">
    <text evidence="8">The sequence shown here is derived from an EMBL/GenBank/DDBJ whole genome shotgun (WGS) entry which is preliminary data.</text>
</comment>
<keyword evidence="6 7" id="KW-0472">Membrane</keyword>
<accession>A0A2S9ZVF4</accession>
<evidence type="ECO:0000256" key="4">
    <source>
        <dbReference type="ARBA" id="ARBA00022989"/>
    </source>
</evidence>
<dbReference type="AlphaFoldDB" id="A0A2S9ZVF4"/>
<evidence type="ECO:0000256" key="5">
    <source>
        <dbReference type="ARBA" id="ARBA00023128"/>
    </source>
</evidence>
<dbReference type="OrthoDB" id="2526299at2759"/>
<protein>
    <submittedName>
        <fullName evidence="8">Uncharacterized protein</fullName>
    </submittedName>
</protein>
<name>A0A2S9ZVF4_RHOTO</name>
<keyword evidence="4 7" id="KW-1133">Transmembrane helix</keyword>
<dbReference type="PANTHER" id="PTHR28264:SF1">
    <property type="entry name" value="CYTOCHROME C OXIDASE SUBUNIT 6C"/>
    <property type="match status" value="1"/>
</dbReference>
<dbReference type="GO" id="GO:0006123">
    <property type="term" value="P:mitochondrial electron transport, cytochrome c to oxygen"/>
    <property type="evidence" value="ECO:0007669"/>
    <property type="project" value="TreeGrafter"/>
</dbReference>
<gene>
    <name evidence="8" type="ORF">AAT19DRAFT_11769</name>
</gene>
<dbReference type="GO" id="GO:0005743">
    <property type="term" value="C:mitochondrial inner membrane"/>
    <property type="evidence" value="ECO:0007669"/>
    <property type="project" value="UniProtKB-SubCell"/>
</dbReference>
<dbReference type="PANTHER" id="PTHR28264">
    <property type="entry name" value="CYTOCHROME C OXIDASE SUBUNIT 7A"/>
    <property type="match status" value="1"/>
</dbReference>
<dbReference type="GO" id="GO:0004129">
    <property type="term" value="F:cytochrome-c oxidase activity"/>
    <property type="evidence" value="ECO:0007669"/>
    <property type="project" value="TreeGrafter"/>
</dbReference>
<organism evidence="8 9">
    <name type="scientific">Rhodotorula toruloides</name>
    <name type="common">Yeast</name>
    <name type="synonym">Rhodosporidium toruloides</name>
    <dbReference type="NCBI Taxonomy" id="5286"/>
    <lineage>
        <taxon>Eukaryota</taxon>
        <taxon>Fungi</taxon>
        <taxon>Dikarya</taxon>
        <taxon>Basidiomycota</taxon>
        <taxon>Pucciniomycotina</taxon>
        <taxon>Microbotryomycetes</taxon>
        <taxon>Sporidiobolales</taxon>
        <taxon>Sporidiobolaceae</taxon>
        <taxon>Rhodotorula</taxon>
    </lineage>
</organism>
<keyword evidence="5" id="KW-0496">Mitochondrion</keyword>
<feature type="transmembrane region" description="Helical" evidence="7">
    <location>
        <begin position="14"/>
        <end position="36"/>
    </location>
</feature>
<evidence type="ECO:0000256" key="1">
    <source>
        <dbReference type="ARBA" id="ARBA00004273"/>
    </source>
</evidence>
<evidence type="ECO:0000256" key="3">
    <source>
        <dbReference type="ARBA" id="ARBA00022792"/>
    </source>
</evidence>
<evidence type="ECO:0000256" key="2">
    <source>
        <dbReference type="ARBA" id="ARBA00022692"/>
    </source>
</evidence>
<dbReference type="Proteomes" id="UP000239560">
    <property type="component" value="Unassembled WGS sequence"/>
</dbReference>
<evidence type="ECO:0000256" key="6">
    <source>
        <dbReference type="ARBA" id="ARBA00023136"/>
    </source>
</evidence>
<dbReference type="CDD" id="cd22888">
    <property type="entry name" value="CcO_VIIa_fungal"/>
    <property type="match status" value="1"/>
</dbReference>
<evidence type="ECO:0000313" key="9">
    <source>
        <dbReference type="Proteomes" id="UP000239560"/>
    </source>
</evidence>
<evidence type="ECO:0000256" key="7">
    <source>
        <dbReference type="SAM" id="Phobius"/>
    </source>
</evidence>
<keyword evidence="2 7" id="KW-0812">Transmembrane</keyword>
<dbReference type="EMBL" id="LCTV02000018">
    <property type="protein sequence ID" value="PRQ69748.1"/>
    <property type="molecule type" value="Genomic_DNA"/>
</dbReference>
<sequence>MAIAPITGMLRKHLLTNLSIGIGGGVVAGYAFWYGVHLPNVRNRGVGVDGCRGRPTGSLGGWQWMNGLFVTFRLLVGSTVEMKTARPAAHGTALRWTKRDRGGGACSCVAPSAIPLGFSPATAAPTGPATPKTARNGAGLDDYRATPVCVEP</sequence>
<proteinExistence type="predicted"/>
<comment type="subcellular location">
    <subcellularLocation>
        <location evidence="1">Mitochondrion inner membrane</location>
    </subcellularLocation>
</comment>
<reference evidence="8 9" key="1">
    <citation type="journal article" date="2018" name="Elife">
        <title>Functional genomics of lipid metabolism in the oleaginous yeast Rhodosporidium toruloides.</title>
        <authorList>
            <person name="Coradetti S.T."/>
            <person name="Pinel D."/>
            <person name="Geiselman G."/>
            <person name="Ito M."/>
            <person name="Mondo S."/>
            <person name="Reilly M.C."/>
            <person name="Cheng Y.F."/>
            <person name="Bauer S."/>
            <person name="Grigoriev I."/>
            <person name="Gladden J.M."/>
            <person name="Simmons B.A."/>
            <person name="Brem R."/>
            <person name="Arkin A.P."/>
            <person name="Skerker J.M."/>
        </authorList>
    </citation>
    <scope>NUCLEOTIDE SEQUENCE [LARGE SCALE GENOMIC DNA]</scope>
    <source>
        <strain evidence="8 9">NBRC 0880</strain>
    </source>
</reference>